<sequence>MDIVVYLALAVLAAVFLFSLFILIVMCHRKYEYNRLLVAQSLRFSKLRQDNLEDIIQLGPHISQKLSTNAWVEEVSGILEDCVAVLKLCHILTDQMAKGDRSKGSKLSDCLLVITDPFLLDQPKIQRLIWSIVEEMELHHSHLLAALEQAEKLDYLSNTQEDDPASSSGAATTTNIQHQSTPVKNGGIIRISNTNCCRRSGTGRPRFYQIALAR</sequence>
<feature type="region of interest" description="Disordered" evidence="12">
    <location>
        <begin position="158"/>
        <end position="186"/>
    </location>
</feature>
<keyword evidence="11 13" id="KW-0472">Membrane</keyword>
<dbReference type="GO" id="GO:0005576">
    <property type="term" value="C:extracellular region"/>
    <property type="evidence" value="ECO:0007669"/>
    <property type="project" value="UniProtKB-SubCell"/>
</dbReference>
<comment type="subcellular location">
    <subcellularLocation>
        <location evidence="1">Cell membrane</location>
        <topology evidence="1">Single-pass type II membrane protein</topology>
    </subcellularLocation>
    <subcellularLocation>
        <location evidence="3">Endoplasmic reticulum membrane</location>
        <topology evidence="3">Single-pass type II membrane protein</topology>
    </subcellularLocation>
    <subcellularLocation>
        <location evidence="2">Secreted</location>
        <location evidence="2">Extracellular exosome</location>
    </subcellularLocation>
</comment>
<dbReference type="GO" id="GO:0005886">
    <property type="term" value="C:plasma membrane"/>
    <property type="evidence" value="ECO:0007669"/>
    <property type="project" value="UniProtKB-SubCell"/>
</dbReference>
<keyword evidence="9" id="KW-0256">Endoplasmic reticulum</keyword>
<name>A0A915DEQ2_9BILA</name>
<protein>
    <recommendedName>
        <fullName evidence="5">Transmembrane protein 98</fullName>
    </recommendedName>
</protein>
<dbReference type="AlphaFoldDB" id="A0A915DEQ2"/>
<keyword evidence="10 13" id="KW-1133">Transmembrane helix</keyword>
<organism evidence="14 15">
    <name type="scientific">Ditylenchus dipsaci</name>
    <dbReference type="NCBI Taxonomy" id="166011"/>
    <lineage>
        <taxon>Eukaryota</taxon>
        <taxon>Metazoa</taxon>
        <taxon>Ecdysozoa</taxon>
        <taxon>Nematoda</taxon>
        <taxon>Chromadorea</taxon>
        <taxon>Rhabditida</taxon>
        <taxon>Tylenchina</taxon>
        <taxon>Tylenchomorpha</taxon>
        <taxon>Sphaerularioidea</taxon>
        <taxon>Anguinidae</taxon>
        <taxon>Anguininae</taxon>
        <taxon>Ditylenchus</taxon>
    </lineage>
</organism>
<evidence type="ECO:0000256" key="10">
    <source>
        <dbReference type="ARBA" id="ARBA00022989"/>
    </source>
</evidence>
<dbReference type="GO" id="GO:0005789">
    <property type="term" value="C:endoplasmic reticulum membrane"/>
    <property type="evidence" value="ECO:0007669"/>
    <property type="project" value="UniProtKB-SubCell"/>
</dbReference>
<comment type="similarity">
    <text evidence="4">Belongs to the TMEM98 family.</text>
</comment>
<feature type="compositionally biased region" description="Polar residues" evidence="12">
    <location>
        <begin position="165"/>
        <end position="183"/>
    </location>
</feature>
<evidence type="ECO:0000256" key="3">
    <source>
        <dbReference type="ARBA" id="ARBA00004648"/>
    </source>
</evidence>
<feature type="transmembrane region" description="Helical" evidence="13">
    <location>
        <begin position="6"/>
        <end position="27"/>
    </location>
</feature>
<accession>A0A915DEQ2</accession>
<keyword evidence="8 13" id="KW-0812">Transmembrane</keyword>
<dbReference type="PANTHER" id="PTHR32510:SF3">
    <property type="entry name" value="TRANSMEMBRANE PROTEIN 98"/>
    <property type="match status" value="1"/>
</dbReference>
<keyword evidence="14" id="KW-1185">Reference proteome</keyword>
<evidence type="ECO:0000256" key="2">
    <source>
        <dbReference type="ARBA" id="ARBA00004550"/>
    </source>
</evidence>
<evidence type="ECO:0000313" key="14">
    <source>
        <dbReference type="Proteomes" id="UP000887574"/>
    </source>
</evidence>
<evidence type="ECO:0000256" key="9">
    <source>
        <dbReference type="ARBA" id="ARBA00022824"/>
    </source>
</evidence>
<dbReference type="InterPro" id="IPR029668">
    <property type="entry name" value="TMEM98"/>
</dbReference>
<evidence type="ECO:0000256" key="12">
    <source>
        <dbReference type="SAM" id="MobiDB-lite"/>
    </source>
</evidence>
<evidence type="ECO:0000256" key="1">
    <source>
        <dbReference type="ARBA" id="ARBA00004401"/>
    </source>
</evidence>
<evidence type="ECO:0000256" key="4">
    <source>
        <dbReference type="ARBA" id="ARBA00011024"/>
    </source>
</evidence>
<reference evidence="15" key="1">
    <citation type="submission" date="2022-11" db="UniProtKB">
        <authorList>
            <consortium name="WormBaseParasite"/>
        </authorList>
    </citation>
    <scope>IDENTIFICATION</scope>
</reference>
<keyword evidence="7" id="KW-0964">Secreted</keyword>
<dbReference type="PANTHER" id="PTHR32510">
    <property type="entry name" value="TRANSMEMBRANE PROTEIN 98"/>
    <property type="match status" value="1"/>
</dbReference>
<evidence type="ECO:0000313" key="15">
    <source>
        <dbReference type="WBParaSite" id="jg19094"/>
    </source>
</evidence>
<proteinExistence type="inferred from homology"/>
<evidence type="ECO:0000256" key="8">
    <source>
        <dbReference type="ARBA" id="ARBA00022692"/>
    </source>
</evidence>
<evidence type="ECO:0000256" key="13">
    <source>
        <dbReference type="SAM" id="Phobius"/>
    </source>
</evidence>
<evidence type="ECO:0000256" key="6">
    <source>
        <dbReference type="ARBA" id="ARBA00022475"/>
    </source>
</evidence>
<evidence type="ECO:0000256" key="11">
    <source>
        <dbReference type="ARBA" id="ARBA00023136"/>
    </source>
</evidence>
<keyword evidence="6" id="KW-1003">Cell membrane</keyword>
<dbReference type="Proteomes" id="UP000887574">
    <property type="component" value="Unplaced"/>
</dbReference>
<dbReference type="WBParaSite" id="jg19094">
    <property type="protein sequence ID" value="jg19094"/>
    <property type="gene ID" value="jg19094"/>
</dbReference>
<evidence type="ECO:0000256" key="7">
    <source>
        <dbReference type="ARBA" id="ARBA00022525"/>
    </source>
</evidence>
<evidence type="ECO:0000256" key="5">
    <source>
        <dbReference type="ARBA" id="ARBA00014380"/>
    </source>
</evidence>